<organism evidence="1">
    <name type="scientific">Hexamita inflata</name>
    <dbReference type="NCBI Taxonomy" id="28002"/>
    <lineage>
        <taxon>Eukaryota</taxon>
        <taxon>Metamonada</taxon>
        <taxon>Diplomonadida</taxon>
        <taxon>Hexamitidae</taxon>
        <taxon>Hexamitinae</taxon>
        <taxon>Hexamita</taxon>
    </lineage>
</organism>
<proteinExistence type="predicted"/>
<comment type="caution">
    <text evidence="1">The sequence shown here is derived from an EMBL/GenBank/DDBJ whole genome shotgun (WGS) entry which is preliminary data.</text>
</comment>
<dbReference type="AlphaFoldDB" id="A0AA86QTF1"/>
<evidence type="ECO:0000313" key="2">
    <source>
        <dbReference type="EMBL" id="CAL6029617.1"/>
    </source>
</evidence>
<dbReference type="Proteomes" id="UP001642409">
    <property type="component" value="Unassembled WGS sequence"/>
</dbReference>
<evidence type="ECO:0000313" key="1">
    <source>
        <dbReference type="EMBL" id="CAI9965716.1"/>
    </source>
</evidence>
<dbReference type="EMBL" id="CATOUU010000994">
    <property type="protein sequence ID" value="CAI9965716.1"/>
    <property type="molecule type" value="Genomic_DNA"/>
</dbReference>
<sequence>MYQHMGNNGQKKGSTPRQIATPFNRIQFQHALLNESAGKIDFRFKCALKHIEGGIAAATPPKRHASLNERTIFELCWKDTTKVFRHHRQTNRTKQIFSSLQKLDGKSLGHNLLGIVVMVLDPTSNTDSLELARPALVLGLLSQLIESMTKLFKPQIGICRKCILHHQQNRLQMMSIYMVRKPGGTVDSRIQIYLIKLSHQICQLNTFSNYSIKFQPKHQSEPSDSCSVLASRDPVHSTMVGIFRKKQKEFRVQSLNRSQYSVNTKSEG</sequence>
<evidence type="ECO:0000313" key="3">
    <source>
        <dbReference type="Proteomes" id="UP001642409"/>
    </source>
</evidence>
<reference evidence="2 3" key="2">
    <citation type="submission" date="2024-07" db="EMBL/GenBank/DDBJ databases">
        <authorList>
            <person name="Akdeniz Z."/>
        </authorList>
    </citation>
    <scope>NUCLEOTIDE SEQUENCE [LARGE SCALE GENOMIC DNA]</scope>
</reference>
<accession>A0AA86QTF1</accession>
<gene>
    <name evidence="2" type="ORF">HINF_LOCUS32494</name>
    <name evidence="1" type="ORF">HINF_LOCUS53361</name>
</gene>
<reference evidence="1" key="1">
    <citation type="submission" date="2023-06" db="EMBL/GenBank/DDBJ databases">
        <authorList>
            <person name="Kurt Z."/>
        </authorList>
    </citation>
    <scope>NUCLEOTIDE SEQUENCE</scope>
</reference>
<dbReference type="EMBL" id="CAXDID020000111">
    <property type="protein sequence ID" value="CAL6029617.1"/>
    <property type="molecule type" value="Genomic_DNA"/>
</dbReference>
<name>A0AA86QTF1_9EUKA</name>
<keyword evidence="3" id="KW-1185">Reference proteome</keyword>
<protein>
    <submittedName>
        <fullName evidence="2">Hypothetical_protein</fullName>
    </submittedName>
</protein>